<evidence type="ECO:0000313" key="3">
    <source>
        <dbReference type="Proteomes" id="UP001152173"/>
    </source>
</evidence>
<dbReference type="RefSeq" id="WP_269927207.1">
    <property type="nucleotide sequence ID" value="NZ_JAMKBJ010000013.1"/>
</dbReference>
<proteinExistence type="predicted"/>
<comment type="caution">
    <text evidence="2">The sequence shown here is derived from an EMBL/GenBank/DDBJ whole genome shotgun (WGS) entry which is preliminary data.</text>
</comment>
<reference evidence="2" key="1">
    <citation type="submission" date="2022-05" db="EMBL/GenBank/DDBJ databases">
        <authorList>
            <person name="Colautti A."/>
            <person name="Iacumin L."/>
        </authorList>
    </citation>
    <scope>NUCLEOTIDE SEQUENCE</scope>
    <source>
        <strain evidence="2">SK 55</strain>
    </source>
</reference>
<gene>
    <name evidence="2" type="ORF">M9R32_13135</name>
</gene>
<dbReference type="AlphaFoldDB" id="A0A9X3LKC3"/>
<accession>A0A9X3LKC3</accession>
<dbReference type="Proteomes" id="UP001152173">
    <property type="component" value="Unassembled WGS sequence"/>
</dbReference>
<name>A0A9X3LKC3_9BACL</name>
<keyword evidence="3" id="KW-1185">Reference proteome</keyword>
<organism evidence="2 3">
    <name type="scientific">Paenisporosarcina quisquiliarum</name>
    <dbReference type="NCBI Taxonomy" id="365346"/>
    <lineage>
        <taxon>Bacteria</taxon>
        <taxon>Bacillati</taxon>
        <taxon>Bacillota</taxon>
        <taxon>Bacilli</taxon>
        <taxon>Bacillales</taxon>
        <taxon>Caryophanaceae</taxon>
        <taxon>Paenisporosarcina</taxon>
    </lineage>
</organism>
<keyword evidence="1" id="KW-1133">Transmembrane helix</keyword>
<dbReference type="EMBL" id="JAMKBJ010000013">
    <property type="protein sequence ID" value="MCZ8538134.1"/>
    <property type="molecule type" value="Genomic_DNA"/>
</dbReference>
<protein>
    <submittedName>
        <fullName evidence="2">Uncharacterized protein</fullName>
    </submittedName>
</protein>
<sequence>MKERDISILIITTITVLSLFVYNSPTDTGIAIKKEMKDIFSPEKVVKQSIEGMDEEIQMKLNEGHRSEYVMYVDEERYMLTHGEKSDVITPLHPAPENYPEVTMEIEQFPNEKPLDLVEIIEAQLHKEFTKLEVAEITNPIKGYQIHGAAGNKADSKIVNAYVISNGKEGSFVITQFYFLEAAEGHGARLHHMLETFKIVE</sequence>
<feature type="transmembrane region" description="Helical" evidence="1">
    <location>
        <begin position="6"/>
        <end position="24"/>
    </location>
</feature>
<keyword evidence="1" id="KW-0812">Transmembrane</keyword>
<evidence type="ECO:0000256" key="1">
    <source>
        <dbReference type="SAM" id="Phobius"/>
    </source>
</evidence>
<keyword evidence="1" id="KW-0472">Membrane</keyword>
<evidence type="ECO:0000313" key="2">
    <source>
        <dbReference type="EMBL" id="MCZ8538134.1"/>
    </source>
</evidence>